<evidence type="ECO:0000313" key="21">
    <source>
        <dbReference type="EMBL" id="KAE9037718.1"/>
    </source>
</evidence>
<dbReference type="CDD" id="cd16449">
    <property type="entry name" value="RING-HC"/>
    <property type="match status" value="1"/>
</dbReference>
<evidence type="ECO:0000256" key="13">
    <source>
        <dbReference type="ARBA" id="ARBA00023235"/>
    </source>
</evidence>
<keyword evidence="5" id="KW-0227">DNA damage</keyword>
<dbReference type="InterPro" id="IPR014013">
    <property type="entry name" value="Helic_SF1/SF2_ATP-bd_DinG/Rad3"/>
</dbReference>
<dbReference type="GO" id="GO:0016818">
    <property type="term" value="F:hydrolase activity, acting on acid anhydrides, in phosphorus-containing anhydrides"/>
    <property type="evidence" value="ECO:0007669"/>
    <property type="project" value="InterPro"/>
</dbReference>
<evidence type="ECO:0000256" key="6">
    <source>
        <dbReference type="ARBA" id="ARBA00022801"/>
    </source>
</evidence>
<evidence type="ECO:0000256" key="15">
    <source>
        <dbReference type="ARBA" id="ARBA00049360"/>
    </source>
</evidence>
<evidence type="ECO:0000256" key="1">
    <source>
        <dbReference type="ARBA" id="ARBA00004123"/>
    </source>
</evidence>
<dbReference type="InterPro" id="IPR010614">
    <property type="entry name" value="RAD3-like_helicase_DEAD"/>
</dbReference>
<evidence type="ECO:0000256" key="8">
    <source>
        <dbReference type="ARBA" id="ARBA00022840"/>
    </source>
</evidence>
<dbReference type="SMART" id="SM00488">
    <property type="entry name" value="DEXDc2"/>
    <property type="match status" value="1"/>
</dbReference>
<gene>
    <name evidence="21" type="ORF">PR002_g6413</name>
</gene>
<feature type="domain" description="Helicase ATP-binding" evidence="20">
    <location>
        <begin position="7"/>
        <end position="298"/>
    </location>
</feature>
<evidence type="ECO:0000256" key="12">
    <source>
        <dbReference type="ARBA" id="ARBA00023204"/>
    </source>
</evidence>
<feature type="compositionally biased region" description="Low complexity" evidence="18">
    <location>
        <begin position="758"/>
        <end position="779"/>
    </location>
</feature>
<evidence type="ECO:0000256" key="4">
    <source>
        <dbReference type="ARBA" id="ARBA00022741"/>
    </source>
</evidence>
<dbReference type="SUPFAM" id="SSF52540">
    <property type="entry name" value="P-loop containing nucleoside triphosphate hydrolases"/>
    <property type="match status" value="1"/>
</dbReference>
<dbReference type="EMBL" id="QXFU01000289">
    <property type="protein sequence ID" value="KAE9037718.1"/>
    <property type="molecule type" value="Genomic_DNA"/>
</dbReference>
<comment type="subcellular location">
    <subcellularLocation>
        <location evidence="1">Nucleus</location>
    </subcellularLocation>
</comment>
<accession>A0A6A3N7T4</accession>
<comment type="catalytic activity">
    <reaction evidence="15">
        <text>ATP + H2O = ADP + phosphate + H(+)</text>
        <dbReference type="Rhea" id="RHEA:13065"/>
        <dbReference type="ChEBI" id="CHEBI:15377"/>
        <dbReference type="ChEBI" id="CHEBI:15378"/>
        <dbReference type="ChEBI" id="CHEBI:30616"/>
        <dbReference type="ChEBI" id="CHEBI:43474"/>
        <dbReference type="ChEBI" id="CHEBI:456216"/>
    </reaction>
</comment>
<dbReference type="GO" id="GO:0003677">
    <property type="term" value="F:DNA binding"/>
    <property type="evidence" value="ECO:0007669"/>
    <property type="project" value="UniProtKB-KW"/>
</dbReference>
<evidence type="ECO:0000259" key="20">
    <source>
        <dbReference type="PROSITE" id="PS51193"/>
    </source>
</evidence>
<protein>
    <recommendedName>
        <fullName evidence="16">Regulator of telomere elongation helicase 1 homolog</fullName>
    </recommendedName>
</protein>
<evidence type="ECO:0000256" key="5">
    <source>
        <dbReference type="ARBA" id="ARBA00022763"/>
    </source>
</evidence>
<dbReference type="GO" id="GO:0010569">
    <property type="term" value="P:regulation of double-strand break repair via homologous recombination"/>
    <property type="evidence" value="ECO:0007669"/>
    <property type="project" value="TreeGrafter"/>
</dbReference>
<dbReference type="CDD" id="cd17970">
    <property type="entry name" value="DEAHc_FancJ"/>
    <property type="match status" value="1"/>
</dbReference>
<dbReference type="OrthoDB" id="19182at2759"/>
<proteinExistence type="predicted"/>
<dbReference type="Pfam" id="PF24906">
    <property type="entry name" value="Zf_WRKY19"/>
    <property type="match status" value="1"/>
</dbReference>
<dbReference type="InterPro" id="IPR006555">
    <property type="entry name" value="ATP-dep_Helicase_C"/>
</dbReference>
<dbReference type="PROSITE" id="PS51193">
    <property type="entry name" value="HELICASE_ATP_BIND_2"/>
    <property type="match status" value="1"/>
</dbReference>
<dbReference type="PANTHER" id="PTHR11472:SF34">
    <property type="entry name" value="REGULATOR OF TELOMERE ELONGATION HELICASE 1"/>
    <property type="match status" value="1"/>
</dbReference>
<organism evidence="21 22">
    <name type="scientific">Phytophthora rubi</name>
    <dbReference type="NCBI Taxonomy" id="129364"/>
    <lineage>
        <taxon>Eukaryota</taxon>
        <taxon>Sar</taxon>
        <taxon>Stramenopiles</taxon>
        <taxon>Oomycota</taxon>
        <taxon>Peronosporomycetes</taxon>
        <taxon>Peronosporales</taxon>
        <taxon>Peronosporaceae</taxon>
        <taxon>Phytophthora</taxon>
    </lineage>
</organism>
<name>A0A6A3N7T4_9STRA</name>
<keyword evidence="9" id="KW-0408">Iron</keyword>
<sequence length="1430" mass="156827">MVRLEICGIPVEFPFPPYDSQLVYMEKVLLALTSKQNAILESPTGTGKTLCLLCATLAWRRQLQKTLGTSAVAAPSAAKRPGASLAYEGYGSDGESDAPQLPRIIYSSRTHSQLKQVVQELKNTSYRPNVAVLGSREHLCVNEKVSKLRGTRQNLACRSTCKDRRCMYKLGFDAYAKRSKKQAQPIMDIEELVTTMKEKTICPFFLTRNMLPEAEIIFVPYNYLIDPMARRSIGISIENSILIFDEAHNVESIASEAASYALSSNDISGCISEVDTFIRALQNNSIQLAAGSNLTVESTQTLRALFMEIDKGLNGFPLSSSGGFTKPGQYIFEFFEQFNVNFETCPLVLNMIEEIIEVAHGGDDSQRAASKLDTMLSFLGTIFRSKEQHQQSAKNYRVHIQEVRERPSNTGRLFNGGRKNKSTIRVFNYWCFHPGVAFREICANNVHNVILTSGTLSPLDTTVKELGIDFPVRLENNHVVDADQVWVGVVGTGVTGKRLNSSYNFRSTETYLLELGNTIVNFTRLVPHGLLVFFPSYSILEESIDKWRRPAAGESPLSIWDRIVQQKQTFVEPRGRVDFKAVVDEYHQAITDNPKGAVFFAVCRGKVSEGIDFSNDKGRAVVITGLPFPPTKDPKIVLKKSILDEALVPPGELKLTGNAWYIQQASRAVNQAIGRVIRHRHDYGAIILLDERFALKQQQECLSKWLQPYCHTCRGYGESHIGLTRFFKSNKARAVPETSVKKLLQQPKSIGLSKRALSKGSKASSDSESEPISQQSSAPELLGSQTAIGDGQSYVNPQLLRHASNPPETTDPRKMLPPTVMPRPVASQKRSLGSLLMSASKSSMVDTTSSISRPFAAPKTLNGGGSVDSAIVVDGDDDAHSWQSAKQQFAAKKTVGATNEKVAAEFPAVARKVLQPTDVPQLYGLVRQLHAGEDIDTALNGICDLLREPACKELLDLMPQVLNGAMSGRFIEAAKSHGLNVAVAGNASSSPAETRTSDMSTFFERLQQKRRKTQHGHIPTAAIVKDPQCVVCYDITRKAFASPQCGHICCHPCWKKMEKDGIISCPVCKFPKMFFANGFVETDRRASAGGSEENDILRELLLEGEFASPRQLPPTPAKLFGDFLGASTPGLSKRNNQQVDASFPQICFDNSPHFTRLQPLSSRSCASFSLPNQSPLPASIVNAIVSPPRVFVQEFARLPQPFFQDSVSMDSDMRGVKSEKSGVSFMTSCLPPAPLPLLTMPPLKKKKSSTAASSSSNDRKQLRCTYPDCPNLRRSAGFCNRHSGKVCNIAGCNKSALSRGKCPEHGGGSRCKKDGCSKFAQTRGLCKSHGGGRQCNVSGCTKNAHQNRLCRSHGGGKRCDYFGCPKWAQRSGYCCAHTKMGPSGPASHERSHSNMPAIVTSSPASSLCMLPAPVPSPTLLSPHRLFSFLP</sequence>
<evidence type="ECO:0000313" key="22">
    <source>
        <dbReference type="Proteomes" id="UP000435112"/>
    </source>
</evidence>
<dbReference type="SMART" id="SM00491">
    <property type="entry name" value="HELICc2"/>
    <property type="match status" value="1"/>
</dbReference>
<dbReference type="FunFam" id="3.40.50.300:FF:000431">
    <property type="entry name" value="Regulator of telomere elongation helicase 1"/>
    <property type="match status" value="1"/>
</dbReference>
<feature type="region of interest" description="Disordered" evidence="18">
    <location>
        <begin position="752"/>
        <end position="780"/>
    </location>
</feature>
<dbReference type="Pfam" id="PF06733">
    <property type="entry name" value="DEAD_2"/>
    <property type="match status" value="1"/>
</dbReference>
<dbReference type="GO" id="GO:0005634">
    <property type="term" value="C:nucleus"/>
    <property type="evidence" value="ECO:0007669"/>
    <property type="project" value="UniProtKB-SubCell"/>
</dbReference>
<evidence type="ECO:0000259" key="19">
    <source>
        <dbReference type="PROSITE" id="PS50089"/>
    </source>
</evidence>
<evidence type="ECO:0000256" key="18">
    <source>
        <dbReference type="SAM" id="MobiDB-lite"/>
    </source>
</evidence>
<dbReference type="InterPro" id="IPR013083">
    <property type="entry name" value="Znf_RING/FYVE/PHD"/>
</dbReference>
<dbReference type="InterPro" id="IPR057498">
    <property type="entry name" value="Rtel1_ARCH"/>
</dbReference>
<dbReference type="GO" id="GO:0008270">
    <property type="term" value="F:zinc ion binding"/>
    <property type="evidence" value="ECO:0007669"/>
    <property type="project" value="UniProtKB-KW"/>
</dbReference>
<dbReference type="GO" id="GO:0070182">
    <property type="term" value="F:DNA polymerase binding"/>
    <property type="evidence" value="ECO:0007669"/>
    <property type="project" value="TreeGrafter"/>
</dbReference>
<dbReference type="Pfam" id="PF13307">
    <property type="entry name" value="Helicase_C_2"/>
    <property type="match status" value="1"/>
</dbReference>
<evidence type="ECO:0000256" key="10">
    <source>
        <dbReference type="ARBA" id="ARBA00023014"/>
    </source>
</evidence>
<keyword evidence="2" id="KW-0004">4Fe-4S</keyword>
<evidence type="ECO:0000256" key="11">
    <source>
        <dbReference type="ARBA" id="ARBA00023125"/>
    </source>
</evidence>
<evidence type="ECO:0000256" key="14">
    <source>
        <dbReference type="ARBA" id="ARBA00023242"/>
    </source>
</evidence>
<comment type="caution">
    <text evidence="21">The sequence shown here is derived from an EMBL/GenBank/DDBJ whole genome shotgun (WGS) entry which is preliminary data.</text>
</comment>
<evidence type="ECO:0000256" key="17">
    <source>
        <dbReference type="PROSITE-ProRule" id="PRU00175"/>
    </source>
</evidence>
<keyword evidence="13" id="KW-0413">Isomerase</keyword>
<keyword evidence="14" id="KW-0539">Nucleus</keyword>
<evidence type="ECO:0000256" key="7">
    <source>
        <dbReference type="ARBA" id="ARBA00022806"/>
    </source>
</evidence>
<keyword evidence="6" id="KW-0378">Hydrolase</keyword>
<dbReference type="GO" id="GO:0051539">
    <property type="term" value="F:4 iron, 4 sulfur cluster binding"/>
    <property type="evidence" value="ECO:0007669"/>
    <property type="project" value="UniProtKB-KW"/>
</dbReference>
<dbReference type="Gene3D" id="3.40.50.300">
    <property type="entry name" value="P-loop containing nucleotide triphosphate hydrolases"/>
    <property type="match status" value="2"/>
</dbReference>
<feature type="domain" description="RING-type" evidence="19">
    <location>
        <begin position="1029"/>
        <end position="1069"/>
    </location>
</feature>
<evidence type="ECO:0000256" key="9">
    <source>
        <dbReference type="ARBA" id="ARBA00023004"/>
    </source>
</evidence>
<reference evidence="21 22" key="1">
    <citation type="submission" date="2018-09" db="EMBL/GenBank/DDBJ databases">
        <title>Genomic investigation of the strawberry pathogen Phytophthora fragariae indicates pathogenicity is determined by transcriptional variation in three key races.</title>
        <authorList>
            <person name="Adams T.M."/>
            <person name="Armitage A.D."/>
            <person name="Sobczyk M.K."/>
            <person name="Bates H.J."/>
            <person name="Dunwell J.M."/>
            <person name="Nellist C.F."/>
            <person name="Harrison R.J."/>
        </authorList>
    </citation>
    <scope>NUCLEOTIDE SEQUENCE [LARGE SCALE GENOMIC DNA]</scope>
    <source>
        <strain evidence="21 22">SCRP324</strain>
    </source>
</reference>
<dbReference type="Proteomes" id="UP000435112">
    <property type="component" value="Unassembled WGS sequence"/>
</dbReference>
<dbReference type="GO" id="GO:0003678">
    <property type="term" value="F:DNA helicase activity"/>
    <property type="evidence" value="ECO:0007669"/>
    <property type="project" value="InterPro"/>
</dbReference>
<keyword evidence="10" id="KW-0411">Iron-sulfur</keyword>
<feature type="region of interest" description="Disordered" evidence="18">
    <location>
        <begin position="798"/>
        <end position="827"/>
    </location>
</feature>
<dbReference type="GO" id="GO:0045910">
    <property type="term" value="P:negative regulation of DNA recombination"/>
    <property type="evidence" value="ECO:0007669"/>
    <property type="project" value="TreeGrafter"/>
</dbReference>
<dbReference type="NCBIfam" id="TIGR00604">
    <property type="entry name" value="rad3"/>
    <property type="match status" value="1"/>
</dbReference>
<keyword evidence="4" id="KW-0547">Nucleotide-binding</keyword>
<dbReference type="GO" id="GO:0006281">
    <property type="term" value="P:DNA repair"/>
    <property type="evidence" value="ECO:0007669"/>
    <property type="project" value="UniProtKB-KW"/>
</dbReference>
<dbReference type="InterPro" id="IPR006554">
    <property type="entry name" value="Helicase-like_DEXD_c2"/>
</dbReference>
<dbReference type="InterPro" id="IPR045028">
    <property type="entry name" value="DinG/Rad3-like"/>
</dbReference>
<dbReference type="SUPFAM" id="SSF57850">
    <property type="entry name" value="RING/U-box"/>
    <property type="match status" value="1"/>
</dbReference>
<evidence type="ECO:0000256" key="2">
    <source>
        <dbReference type="ARBA" id="ARBA00022485"/>
    </source>
</evidence>
<keyword evidence="11" id="KW-0238">DNA-binding</keyword>
<dbReference type="PANTHER" id="PTHR11472">
    <property type="entry name" value="DNA REPAIR DEAD HELICASE RAD3/XP-D SUBFAMILY MEMBER"/>
    <property type="match status" value="1"/>
</dbReference>
<feature type="region of interest" description="Disordered" evidence="18">
    <location>
        <begin position="1240"/>
        <end position="1260"/>
    </location>
</feature>
<dbReference type="GO" id="GO:0005524">
    <property type="term" value="F:ATP binding"/>
    <property type="evidence" value="ECO:0007669"/>
    <property type="project" value="UniProtKB-KW"/>
</dbReference>
<dbReference type="Gene3D" id="3.30.40.10">
    <property type="entry name" value="Zinc/RING finger domain, C3HC4 (zinc finger)"/>
    <property type="match status" value="1"/>
</dbReference>
<evidence type="ECO:0000256" key="3">
    <source>
        <dbReference type="ARBA" id="ARBA00022723"/>
    </source>
</evidence>
<dbReference type="InterPro" id="IPR013020">
    <property type="entry name" value="Rad3/Chl1-like"/>
</dbReference>
<keyword evidence="12" id="KW-0234">DNA repair</keyword>
<dbReference type="GO" id="GO:0090657">
    <property type="term" value="P:telomeric loop disassembly"/>
    <property type="evidence" value="ECO:0007669"/>
    <property type="project" value="TreeGrafter"/>
</dbReference>
<dbReference type="PROSITE" id="PS50089">
    <property type="entry name" value="ZF_RING_2"/>
    <property type="match status" value="1"/>
</dbReference>
<dbReference type="GO" id="GO:1904430">
    <property type="term" value="P:negative regulation of t-circle formation"/>
    <property type="evidence" value="ECO:0007669"/>
    <property type="project" value="TreeGrafter"/>
</dbReference>
<dbReference type="Pfam" id="PF23109">
    <property type="entry name" value="ARCH_RTEL1"/>
    <property type="match status" value="1"/>
</dbReference>
<keyword evidence="7 21" id="KW-0347">Helicase</keyword>
<keyword evidence="8" id="KW-0067">ATP-binding</keyword>
<dbReference type="CDD" id="cd18788">
    <property type="entry name" value="SF2_C_XPD"/>
    <property type="match status" value="1"/>
</dbReference>
<evidence type="ECO:0000256" key="16">
    <source>
        <dbReference type="ARBA" id="ARBA00073810"/>
    </source>
</evidence>
<dbReference type="InterPro" id="IPR001841">
    <property type="entry name" value="Znf_RING"/>
</dbReference>
<dbReference type="InterPro" id="IPR056866">
    <property type="entry name" value="Znf_WRKY19"/>
</dbReference>
<dbReference type="InterPro" id="IPR027417">
    <property type="entry name" value="P-loop_NTPase"/>
</dbReference>
<keyword evidence="3" id="KW-0479">Metal-binding</keyword>
<keyword evidence="17" id="KW-0862">Zinc</keyword>
<keyword evidence="17" id="KW-0863">Zinc-finger</keyword>